<accession>A0ACD5XKB7</accession>
<organism evidence="1 2">
    <name type="scientific">Avena sativa</name>
    <name type="common">Oat</name>
    <dbReference type="NCBI Taxonomy" id="4498"/>
    <lineage>
        <taxon>Eukaryota</taxon>
        <taxon>Viridiplantae</taxon>
        <taxon>Streptophyta</taxon>
        <taxon>Embryophyta</taxon>
        <taxon>Tracheophyta</taxon>
        <taxon>Spermatophyta</taxon>
        <taxon>Magnoliopsida</taxon>
        <taxon>Liliopsida</taxon>
        <taxon>Poales</taxon>
        <taxon>Poaceae</taxon>
        <taxon>BOP clade</taxon>
        <taxon>Pooideae</taxon>
        <taxon>Poodae</taxon>
        <taxon>Poeae</taxon>
        <taxon>Poeae Chloroplast Group 1 (Aveneae type)</taxon>
        <taxon>Aveninae</taxon>
        <taxon>Avena</taxon>
    </lineage>
</organism>
<evidence type="ECO:0000313" key="2">
    <source>
        <dbReference type="Proteomes" id="UP001732700"/>
    </source>
</evidence>
<sequence>MSSTNDGGINGAGGGGTMIPAPRPHWRRRDPAATVVYVVHPAQFRNVVQQLTGAAPTKTAPQARRYAAGPGTSADANAAALEQRCHDGEVDRGGTGGDSTRATTTLRQMMEECIAWATDDGCGGNDEDRGEAG</sequence>
<dbReference type="EnsemblPlants" id="AVESA.00010b.r2.4DG0787050.1">
    <property type="protein sequence ID" value="AVESA.00010b.r2.4DG0787050.1.CDS.1"/>
    <property type="gene ID" value="AVESA.00010b.r2.4DG0787050"/>
</dbReference>
<proteinExistence type="predicted"/>
<evidence type="ECO:0000313" key="1">
    <source>
        <dbReference type="EnsemblPlants" id="AVESA.00010b.r2.4DG0787050.1.CDS.1"/>
    </source>
</evidence>
<dbReference type="Proteomes" id="UP001732700">
    <property type="component" value="Chromosome 4D"/>
</dbReference>
<protein>
    <submittedName>
        <fullName evidence="1">Uncharacterized protein</fullName>
    </submittedName>
</protein>
<keyword evidence="2" id="KW-1185">Reference proteome</keyword>
<reference evidence="1" key="2">
    <citation type="submission" date="2025-09" db="UniProtKB">
        <authorList>
            <consortium name="EnsemblPlants"/>
        </authorList>
    </citation>
    <scope>IDENTIFICATION</scope>
</reference>
<reference evidence="1" key="1">
    <citation type="submission" date="2021-05" db="EMBL/GenBank/DDBJ databases">
        <authorList>
            <person name="Scholz U."/>
            <person name="Mascher M."/>
            <person name="Fiebig A."/>
        </authorList>
    </citation>
    <scope>NUCLEOTIDE SEQUENCE [LARGE SCALE GENOMIC DNA]</scope>
</reference>
<name>A0ACD5XKB7_AVESA</name>